<name>A0ABP0CXI0_9PEZI</name>
<evidence type="ECO:0000313" key="6">
    <source>
        <dbReference type="Proteomes" id="UP001642406"/>
    </source>
</evidence>
<accession>A0ABP0CXI0</accession>
<sequence>MATLAHPVIGQVVGQASEDITQFLGIKYGSLKDRFAEAQLVHYNGKGLVATRYGPQVISPPVGVDLELGFIQATLPKTDFPGTSDSEGLHLNISVPKQAESITGDEAFPVLVFIHGGGFAIGGNWWPQYNTAKLVKLSQNVGKPIIAVNINYRLGAPGFLTSAELRASGYKPNNGLRDQRLALSWVKNYIKGFGGDPDNVTVAGESAGGVSAGYLLLDEKPVPRRLICLGGTPPLMGQLPLSVADGVAQGVLASLGHAGISSEDVTKTLLHTPVEDFWTRIPPGFPIFPVIDGEIIPNEITLASLADQSPSMFPGAKHVESIFVVNSKLDASIMAYSGLLQRKKGIAASFRDSLAKTLDGYPAATTAILEHYRLEKDSVAADNDDEALRSILLYINDVAFSVPAVELAAHFPNKSYVLAFNELNPWDGLFQGEASHILDVAFLFQNFNGQLSPEQQKVAVQFGTDVISFVSGEEVWPAFNRTEHAMAVYEKGSRKIVEPPSEEETGRNPFVFSVTAGPDAPSKDLLFKAFGDFMAGH</sequence>
<evidence type="ECO:0000256" key="2">
    <source>
        <dbReference type="ARBA" id="ARBA00022801"/>
    </source>
</evidence>
<dbReference type="InterPro" id="IPR019826">
    <property type="entry name" value="Carboxylesterase_B_AS"/>
</dbReference>
<evidence type="ECO:0000256" key="1">
    <source>
        <dbReference type="ARBA" id="ARBA00005964"/>
    </source>
</evidence>
<feature type="domain" description="Carboxylesterase type B" evidence="4">
    <location>
        <begin position="10"/>
        <end position="470"/>
    </location>
</feature>
<comment type="similarity">
    <text evidence="1 3">Belongs to the type-B carboxylesterase/lipase family.</text>
</comment>
<comment type="caution">
    <text evidence="5">The sequence shown here is derived from an EMBL/GenBank/DDBJ whole genome shotgun (WGS) entry which is preliminary data.</text>
</comment>
<dbReference type="EMBL" id="CAWUHC010000163">
    <property type="protein sequence ID" value="CAK7236636.1"/>
    <property type="molecule type" value="Genomic_DNA"/>
</dbReference>
<dbReference type="Proteomes" id="UP001642406">
    <property type="component" value="Unassembled WGS sequence"/>
</dbReference>
<dbReference type="InterPro" id="IPR002018">
    <property type="entry name" value="CarbesteraseB"/>
</dbReference>
<dbReference type="PROSITE" id="PS00122">
    <property type="entry name" value="CARBOXYLESTERASE_B_1"/>
    <property type="match status" value="1"/>
</dbReference>
<keyword evidence="6" id="KW-1185">Reference proteome</keyword>
<dbReference type="EC" id="3.1.1.-" evidence="3"/>
<dbReference type="Gene3D" id="3.40.50.1820">
    <property type="entry name" value="alpha/beta hydrolase"/>
    <property type="match status" value="1"/>
</dbReference>
<dbReference type="PANTHER" id="PTHR11559">
    <property type="entry name" value="CARBOXYLESTERASE"/>
    <property type="match status" value="1"/>
</dbReference>
<dbReference type="Pfam" id="PF00135">
    <property type="entry name" value="COesterase"/>
    <property type="match status" value="1"/>
</dbReference>
<gene>
    <name evidence="5" type="ORF">SBRCBS47491_009705</name>
</gene>
<dbReference type="InterPro" id="IPR029058">
    <property type="entry name" value="AB_hydrolase_fold"/>
</dbReference>
<evidence type="ECO:0000256" key="3">
    <source>
        <dbReference type="RuleBase" id="RU361235"/>
    </source>
</evidence>
<proteinExistence type="inferred from homology"/>
<evidence type="ECO:0000259" key="4">
    <source>
        <dbReference type="Pfam" id="PF00135"/>
    </source>
</evidence>
<organism evidence="5 6">
    <name type="scientific">Sporothrix bragantina</name>
    <dbReference type="NCBI Taxonomy" id="671064"/>
    <lineage>
        <taxon>Eukaryota</taxon>
        <taxon>Fungi</taxon>
        <taxon>Dikarya</taxon>
        <taxon>Ascomycota</taxon>
        <taxon>Pezizomycotina</taxon>
        <taxon>Sordariomycetes</taxon>
        <taxon>Sordariomycetidae</taxon>
        <taxon>Ophiostomatales</taxon>
        <taxon>Ophiostomataceae</taxon>
        <taxon>Sporothrix</taxon>
    </lineage>
</organism>
<dbReference type="InterPro" id="IPR050309">
    <property type="entry name" value="Type-B_Carboxylest/Lipase"/>
</dbReference>
<protein>
    <recommendedName>
        <fullName evidence="3">Carboxylic ester hydrolase</fullName>
        <ecNumber evidence="3">3.1.1.-</ecNumber>
    </recommendedName>
</protein>
<keyword evidence="2 3" id="KW-0378">Hydrolase</keyword>
<dbReference type="SUPFAM" id="SSF53474">
    <property type="entry name" value="alpha/beta-Hydrolases"/>
    <property type="match status" value="1"/>
</dbReference>
<evidence type="ECO:0000313" key="5">
    <source>
        <dbReference type="EMBL" id="CAK7236636.1"/>
    </source>
</evidence>
<reference evidence="5 6" key="1">
    <citation type="submission" date="2024-01" db="EMBL/GenBank/DDBJ databases">
        <authorList>
            <person name="Allen C."/>
            <person name="Tagirdzhanova G."/>
        </authorList>
    </citation>
    <scope>NUCLEOTIDE SEQUENCE [LARGE SCALE GENOMIC DNA]</scope>
</reference>